<organism evidence="2 3">
    <name type="scientific">Amborella trichopoda</name>
    <dbReference type="NCBI Taxonomy" id="13333"/>
    <lineage>
        <taxon>Eukaryota</taxon>
        <taxon>Viridiplantae</taxon>
        <taxon>Streptophyta</taxon>
        <taxon>Embryophyta</taxon>
        <taxon>Tracheophyta</taxon>
        <taxon>Spermatophyta</taxon>
        <taxon>Magnoliopsida</taxon>
        <taxon>Amborellales</taxon>
        <taxon>Amborellaceae</taxon>
        <taxon>Amborella</taxon>
    </lineage>
</organism>
<feature type="signal peptide" evidence="1">
    <location>
        <begin position="1"/>
        <end position="21"/>
    </location>
</feature>
<dbReference type="HOGENOM" id="CLU_1519880_0_0_1"/>
<feature type="chain" id="PRO_5004808143" evidence="1">
    <location>
        <begin position="22"/>
        <end position="177"/>
    </location>
</feature>
<dbReference type="PANTHER" id="PTHR33675">
    <property type="entry name" value="NUCLEAR RECEPTOR FAMILY 2 GROUP C PROTEIN"/>
    <property type="match status" value="1"/>
</dbReference>
<reference evidence="3" key="1">
    <citation type="journal article" date="2013" name="Science">
        <title>The Amborella genome and the evolution of flowering plants.</title>
        <authorList>
            <consortium name="Amborella Genome Project"/>
        </authorList>
    </citation>
    <scope>NUCLEOTIDE SEQUENCE [LARGE SCALE GENOMIC DNA]</scope>
</reference>
<proteinExistence type="predicted"/>
<dbReference type="Proteomes" id="UP000017836">
    <property type="component" value="Unassembled WGS sequence"/>
</dbReference>
<evidence type="ECO:0000256" key="1">
    <source>
        <dbReference type="SAM" id="SignalP"/>
    </source>
</evidence>
<protein>
    <submittedName>
        <fullName evidence="2">Uncharacterized protein</fullName>
    </submittedName>
</protein>
<dbReference type="AlphaFoldDB" id="W1P8F2"/>
<evidence type="ECO:0000313" key="3">
    <source>
        <dbReference type="Proteomes" id="UP000017836"/>
    </source>
</evidence>
<dbReference type="Gramene" id="ERN03886">
    <property type="protein sequence ID" value="ERN03886"/>
    <property type="gene ID" value="AMTR_s00078p00174210"/>
</dbReference>
<dbReference type="eggNOG" id="ENOG502QQY0">
    <property type="taxonomic scope" value="Eukaryota"/>
</dbReference>
<dbReference type="PANTHER" id="PTHR33675:SF1">
    <property type="entry name" value="HOLOCARBOXYLASE SYNTHETASE"/>
    <property type="match status" value="1"/>
</dbReference>
<gene>
    <name evidence="2" type="ORF">AMTR_s00078p00174210</name>
</gene>
<evidence type="ECO:0000313" key="2">
    <source>
        <dbReference type="EMBL" id="ERN03886.1"/>
    </source>
</evidence>
<accession>W1P8F2</accession>
<dbReference type="EMBL" id="KI394330">
    <property type="protein sequence ID" value="ERN03886.1"/>
    <property type="molecule type" value="Genomic_DNA"/>
</dbReference>
<name>W1P8F2_AMBTC</name>
<sequence>MNIKELGVILFLTLSLSLTQSQFSIIGGIAVPISELSFCSLTVFTLFLQIWFLYVSWDCSWFSYYRSLEDMAKKRKSEVTGLDEVDRKMHTTFCNAANSLSLLYTHAQNQQKLAFLAGERHGMDKLCQWIIRQHNEGARVTEADILAYLEWFHDPKMNKSKVNVITKSYQWQECRPI</sequence>
<keyword evidence="1" id="KW-0732">Signal</keyword>
<keyword evidence="3" id="KW-1185">Reference proteome</keyword>